<keyword evidence="4" id="KW-1185">Reference proteome</keyword>
<feature type="domain" description="Retroviral polymerase SH3-like" evidence="2">
    <location>
        <begin position="28"/>
        <end position="78"/>
    </location>
</feature>
<organism evidence="3 4">
    <name type="scientific">Mucuna pruriens</name>
    <name type="common">Velvet bean</name>
    <name type="synonym">Dolichos pruriens</name>
    <dbReference type="NCBI Taxonomy" id="157652"/>
    <lineage>
        <taxon>Eukaryota</taxon>
        <taxon>Viridiplantae</taxon>
        <taxon>Streptophyta</taxon>
        <taxon>Embryophyta</taxon>
        <taxon>Tracheophyta</taxon>
        <taxon>Spermatophyta</taxon>
        <taxon>Magnoliopsida</taxon>
        <taxon>eudicotyledons</taxon>
        <taxon>Gunneridae</taxon>
        <taxon>Pentapetalae</taxon>
        <taxon>rosids</taxon>
        <taxon>fabids</taxon>
        <taxon>Fabales</taxon>
        <taxon>Fabaceae</taxon>
        <taxon>Papilionoideae</taxon>
        <taxon>50 kb inversion clade</taxon>
        <taxon>NPAAA clade</taxon>
        <taxon>indigoferoid/millettioid clade</taxon>
        <taxon>Phaseoleae</taxon>
        <taxon>Mucuna</taxon>
    </lineage>
</organism>
<protein>
    <submittedName>
        <fullName evidence="3">Copia protein</fullName>
    </submittedName>
</protein>
<feature type="compositionally biased region" description="Low complexity" evidence="1">
    <location>
        <begin position="106"/>
        <end position="115"/>
    </location>
</feature>
<proteinExistence type="predicted"/>
<evidence type="ECO:0000313" key="4">
    <source>
        <dbReference type="Proteomes" id="UP000257109"/>
    </source>
</evidence>
<feature type="region of interest" description="Disordered" evidence="1">
    <location>
        <begin position="71"/>
        <end position="121"/>
    </location>
</feature>
<reference evidence="3" key="1">
    <citation type="submission" date="2018-05" db="EMBL/GenBank/DDBJ databases">
        <title>Draft genome of Mucuna pruriens seed.</title>
        <authorList>
            <person name="Nnadi N.E."/>
            <person name="Vos R."/>
            <person name="Hasami M.H."/>
            <person name="Devisetty U.K."/>
            <person name="Aguiy J.C."/>
        </authorList>
    </citation>
    <scope>NUCLEOTIDE SEQUENCE [LARGE SCALE GENOMIC DNA]</scope>
    <source>
        <strain evidence="3">JCA_2017</strain>
    </source>
</reference>
<name>A0A371FIF4_MUCPR</name>
<evidence type="ECO:0000256" key="1">
    <source>
        <dbReference type="SAM" id="MobiDB-lite"/>
    </source>
</evidence>
<feature type="compositionally biased region" description="Low complexity" evidence="1">
    <location>
        <begin position="80"/>
        <end position="90"/>
    </location>
</feature>
<comment type="caution">
    <text evidence="3">The sequence shown here is derived from an EMBL/GenBank/DDBJ whole genome shotgun (WGS) entry which is preliminary data.</text>
</comment>
<dbReference type="Proteomes" id="UP000257109">
    <property type="component" value="Unassembled WGS sequence"/>
</dbReference>
<sequence>MSNQDKTPIKAWSRQKPLAKHLRIFGSICYIHRHKLEDKIVCNIFLGYNTQSKGYRAYNLQRKKLTISQDVKEEEKVEKNNIPIPVQQPQEEVEEVKEVSRDPSMLSPSPQQESSLESKMKTSKKEVWVKAMKEEIKMIEKNNPWELIDCPHEKRTSL</sequence>
<dbReference type="STRING" id="157652.A0A371FIF4"/>
<dbReference type="OrthoDB" id="1751374at2759"/>
<evidence type="ECO:0000259" key="2">
    <source>
        <dbReference type="Pfam" id="PF25597"/>
    </source>
</evidence>
<dbReference type="AlphaFoldDB" id="A0A371FIF4"/>
<dbReference type="EMBL" id="QJKJ01008971">
    <property type="protein sequence ID" value="RDX78086.1"/>
    <property type="molecule type" value="Genomic_DNA"/>
</dbReference>
<gene>
    <name evidence="3" type="primary">GIP</name>
    <name evidence="3" type="ORF">CR513_41692</name>
</gene>
<accession>A0A371FIF4</accession>
<feature type="non-terminal residue" evidence="3">
    <location>
        <position position="1"/>
    </location>
</feature>
<evidence type="ECO:0000313" key="3">
    <source>
        <dbReference type="EMBL" id="RDX78086.1"/>
    </source>
</evidence>
<dbReference type="Pfam" id="PF25597">
    <property type="entry name" value="SH3_retrovirus"/>
    <property type="match status" value="1"/>
</dbReference>
<dbReference type="InterPro" id="IPR057670">
    <property type="entry name" value="SH3_retrovirus"/>
</dbReference>